<dbReference type="NCBIfam" id="TIGR00229">
    <property type="entry name" value="sensory_box"/>
    <property type="match status" value="2"/>
</dbReference>
<dbReference type="Pfam" id="PF08447">
    <property type="entry name" value="PAS_3"/>
    <property type="match status" value="2"/>
</dbReference>
<evidence type="ECO:0000313" key="9">
    <source>
        <dbReference type="Proteomes" id="UP000253204"/>
    </source>
</evidence>
<dbReference type="SMART" id="SM00086">
    <property type="entry name" value="PAC"/>
    <property type="match status" value="2"/>
</dbReference>
<dbReference type="InterPro" id="IPR004358">
    <property type="entry name" value="Sig_transdc_His_kin-like_C"/>
</dbReference>
<dbReference type="Pfam" id="PF02518">
    <property type="entry name" value="HATPase_c"/>
    <property type="match status" value="1"/>
</dbReference>
<evidence type="ECO:0000256" key="4">
    <source>
        <dbReference type="ARBA" id="ARBA00022679"/>
    </source>
</evidence>
<dbReference type="PRINTS" id="PR00344">
    <property type="entry name" value="BCTRLSENSOR"/>
</dbReference>
<dbReference type="SMART" id="SM00388">
    <property type="entry name" value="HisKA"/>
    <property type="match status" value="1"/>
</dbReference>
<gene>
    <name evidence="8" type="ORF">DU506_12465</name>
</gene>
<keyword evidence="9" id="KW-1185">Reference proteome</keyword>
<feature type="domain" description="Histidine kinase" evidence="6">
    <location>
        <begin position="430"/>
        <end position="646"/>
    </location>
</feature>
<dbReference type="EMBL" id="QPIJ01000029">
    <property type="protein sequence ID" value="RCV89923.1"/>
    <property type="molecule type" value="Genomic_DNA"/>
</dbReference>
<evidence type="ECO:0000256" key="2">
    <source>
        <dbReference type="ARBA" id="ARBA00012438"/>
    </source>
</evidence>
<evidence type="ECO:0000259" key="6">
    <source>
        <dbReference type="PROSITE" id="PS50109"/>
    </source>
</evidence>
<protein>
    <recommendedName>
        <fullName evidence="2">histidine kinase</fullName>
        <ecNumber evidence="2">2.7.13.3</ecNumber>
    </recommendedName>
</protein>
<dbReference type="InterPro" id="IPR035965">
    <property type="entry name" value="PAS-like_dom_sf"/>
</dbReference>
<dbReference type="PROSITE" id="PS50113">
    <property type="entry name" value="PAC"/>
    <property type="match status" value="1"/>
</dbReference>
<dbReference type="SUPFAM" id="SSF55785">
    <property type="entry name" value="PYP-like sensor domain (PAS domain)"/>
    <property type="match status" value="3"/>
</dbReference>
<dbReference type="CDD" id="cd00082">
    <property type="entry name" value="HisKA"/>
    <property type="match status" value="1"/>
</dbReference>
<feature type="domain" description="PAC" evidence="7">
    <location>
        <begin position="228"/>
        <end position="281"/>
    </location>
</feature>
<dbReference type="PANTHER" id="PTHR43304">
    <property type="entry name" value="PHYTOCHROME-LIKE PROTEIN CPH1"/>
    <property type="match status" value="1"/>
</dbReference>
<dbReference type="InterPro" id="IPR013655">
    <property type="entry name" value="PAS_fold_3"/>
</dbReference>
<dbReference type="GO" id="GO:0005886">
    <property type="term" value="C:plasma membrane"/>
    <property type="evidence" value="ECO:0007669"/>
    <property type="project" value="UniProtKB-ARBA"/>
</dbReference>
<dbReference type="SMART" id="SM00387">
    <property type="entry name" value="HATPase_c"/>
    <property type="match status" value="1"/>
</dbReference>
<dbReference type="InterPro" id="IPR003661">
    <property type="entry name" value="HisK_dim/P_dom"/>
</dbReference>
<dbReference type="CDD" id="cd00130">
    <property type="entry name" value="PAS"/>
    <property type="match status" value="3"/>
</dbReference>
<dbReference type="PROSITE" id="PS50109">
    <property type="entry name" value="HIS_KIN"/>
    <property type="match status" value="1"/>
</dbReference>
<evidence type="ECO:0000256" key="3">
    <source>
        <dbReference type="ARBA" id="ARBA00022553"/>
    </source>
</evidence>
<dbReference type="InterPro" id="IPR000014">
    <property type="entry name" value="PAS"/>
</dbReference>
<dbReference type="Gene3D" id="1.10.287.130">
    <property type="match status" value="1"/>
</dbReference>
<evidence type="ECO:0000259" key="7">
    <source>
        <dbReference type="PROSITE" id="PS50113"/>
    </source>
</evidence>
<dbReference type="SUPFAM" id="SSF47384">
    <property type="entry name" value="Homodimeric domain of signal transducing histidine kinase"/>
    <property type="match status" value="1"/>
</dbReference>
<dbReference type="GO" id="GO:0000155">
    <property type="term" value="F:phosphorelay sensor kinase activity"/>
    <property type="evidence" value="ECO:0007669"/>
    <property type="project" value="InterPro"/>
</dbReference>
<dbReference type="InterPro" id="IPR005467">
    <property type="entry name" value="His_kinase_dom"/>
</dbReference>
<dbReference type="Gene3D" id="3.30.565.10">
    <property type="entry name" value="Histidine kinase-like ATPase, C-terminal domain"/>
    <property type="match status" value="1"/>
</dbReference>
<dbReference type="FunFam" id="3.30.565.10:FF:000006">
    <property type="entry name" value="Sensor histidine kinase WalK"/>
    <property type="match status" value="1"/>
</dbReference>
<name>A0A368U4H0_9GAMM</name>
<evidence type="ECO:0000256" key="1">
    <source>
        <dbReference type="ARBA" id="ARBA00000085"/>
    </source>
</evidence>
<dbReference type="InterPro" id="IPR000700">
    <property type="entry name" value="PAS-assoc_C"/>
</dbReference>
<dbReference type="Gene3D" id="3.30.450.20">
    <property type="entry name" value="PAS domain"/>
    <property type="match status" value="3"/>
</dbReference>
<keyword evidence="4" id="KW-0808">Transferase</keyword>
<dbReference type="SMART" id="SM00091">
    <property type="entry name" value="PAS"/>
    <property type="match status" value="3"/>
</dbReference>
<reference evidence="8 9" key="1">
    <citation type="submission" date="2018-07" db="EMBL/GenBank/DDBJ databases">
        <title>Halomonas rutogse sp. nov., isolated from Lake TangqianCo on Tibetan Plateau.</title>
        <authorList>
            <person name="Lu H."/>
            <person name="Xing P."/>
            <person name="Wu Q."/>
        </authorList>
    </citation>
    <scope>NUCLEOTIDE SEQUENCE [LARGE SCALE GENOMIC DNA]</scope>
    <source>
        <strain evidence="8 9">TQ8S</strain>
    </source>
</reference>
<keyword evidence="5" id="KW-0418">Kinase</keyword>
<organism evidence="8 9">
    <name type="scientific">Vreelandella rituensis</name>
    <dbReference type="NCBI Taxonomy" id="2282306"/>
    <lineage>
        <taxon>Bacteria</taxon>
        <taxon>Pseudomonadati</taxon>
        <taxon>Pseudomonadota</taxon>
        <taxon>Gammaproteobacteria</taxon>
        <taxon>Oceanospirillales</taxon>
        <taxon>Halomonadaceae</taxon>
        <taxon>Vreelandella</taxon>
    </lineage>
</organism>
<dbReference type="InterPro" id="IPR036890">
    <property type="entry name" value="HATPase_C_sf"/>
</dbReference>
<sequence length="652" mass="74174">MMRNPPTCLKRISTMESHQYYNELMECLPTPLLQQEIDSQGDARFVSANRAALELLGMTDARQLIGKRPQDISPACQPDGECSQGKSRRLLAELPTTLTTPFEWVHSRTDGKAVIVKVSLLVLDSHEEGRVVVTWHDITEYKHTLQALSEQREALENILWGTGAGTWEWNVQTGETRFNERWAEMVGYSLASLEPTTIDTWMALAHPDDLKQSERALTEHFSGEKPSYDLEARMRHRDGHWIWVQDRGKVVSRTPEGEPLWVVGTHSDITERKEAEFIASELTERLKKLAALLPGTLYQYHQWPDGRSAFPYSSAGIKHIYGASSEDVKTDASPIFEVIHPEDFSLVVGSIEASEHKLTTWRQRFRVNHPQRGLRWLEGTATPERLDDESTIWHGYIHDISDVKQAEDALDVYRDSLERSNKELEHFAYAASHDLRQPLRMVTSYSQLLERHLGADLDEHTDTMLHFMKDGAKRMDQMLVSLLEYSRVGRKGQPMNWMDSREALEEALRFLQPDIEETGAKLSIEGQWPKIYASPDEMTRLFQNLVGNALKYRKADNTIEICLEAGGDAQKSRFSVRDNGIGIAPEHTDRLFKVFQRLHTREQYEGAGVGLAICRKIVERHGGTIWVESGGNGRGSSFNFTLALRGPQEPSS</sequence>
<comment type="caution">
    <text evidence="8">The sequence shown here is derived from an EMBL/GenBank/DDBJ whole genome shotgun (WGS) entry which is preliminary data.</text>
</comment>
<evidence type="ECO:0000256" key="5">
    <source>
        <dbReference type="ARBA" id="ARBA00022777"/>
    </source>
</evidence>
<dbReference type="AlphaFoldDB" id="A0A368U4H0"/>
<keyword evidence="3" id="KW-0597">Phosphoprotein</keyword>
<dbReference type="PANTHER" id="PTHR43304:SF1">
    <property type="entry name" value="PAC DOMAIN-CONTAINING PROTEIN"/>
    <property type="match status" value="1"/>
</dbReference>
<dbReference type="EC" id="2.7.13.3" evidence="2"/>
<proteinExistence type="predicted"/>
<dbReference type="Pfam" id="PF00512">
    <property type="entry name" value="HisKA"/>
    <property type="match status" value="1"/>
</dbReference>
<dbReference type="InterPro" id="IPR052162">
    <property type="entry name" value="Sensor_kinase/Photoreceptor"/>
</dbReference>
<accession>A0A368U4H0</accession>
<dbReference type="OrthoDB" id="9808408at2"/>
<evidence type="ECO:0000313" key="8">
    <source>
        <dbReference type="EMBL" id="RCV89923.1"/>
    </source>
</evidence>
<dbReference type="InterPro" id="IPR003594">
    <property type="entry name" value="HATPase_dom"/>
</dbReference>
<dbReference type="InterPro" id="IPR001610">
    <property type="entry name" value="PAC"/>
</dbReference>
<dbReference type="Proteomes" id="UP000253204">
    <property type="component" value="Unassembled WGS sequence"/>
</dbReference>
<dbReference type="SUPFAM" id="SSF55874">
    <property type="entry name" value="ATPase domain of HSP90 chaperone/DNA topoisomerase II/histidine kinase"/>
    <property type="match status" value="1"/>
</dbReference>
<dbReference type="Pfam" id="PF13426">
    <property type="entry name" value="PAS_9"/>
    <property type="match status" value="1"/>
</dbReference>
<dbReference type="InterPro" id="IPR036097">
    <property type="entry name" value="HisK_dim/P_sf"/>
</dbReference>
<comment type="catalytic activity">
    <reaction evidence="1">
        <text>ATP + protein L-histidine = ADP + protein N-phospho-L-histidine.</text>
        <dbReference type="EC" id="2.7.13.3"/>
    </reaction>
</comment>